<dbReference type="AlphaFoldDB" id="A0A397V9M3"/>
<gene>
    <name evidence="2" type="ORF">C2G38_2085183</name>
</gene>
<comment type="caution">
    <text evidence="2">The sequence shown here is derived from an EMBL/GenBank/DDBJ whole genome shotgun (WGS) entry which is preliminary data.</text>
</comment>
<reference evidence="2 3" key="1">
    <citation type="submission" date="2018-06" db="EMBL/GenBank/DDBJ databases">
        <title>Comparative genomics reveals the genomic features of Rhizophagus irregularis, R. cerebriforme, R. diaphanum and Gigaspora rosea, and their symbiotic lifestyle signature.</title>
        <authorList>
            <person name="Morin E."/>
            <person name="San Clemente H."/>
            <person name="Chen E.C.H."/>
            <person name="De La Providencia I."/>
            <person name="Hainaut M."/>
            <person name="Kuo A."/>
            <person name="Kohler A."/>
            <person name="Murat C."/>
            <person name="Tang N."/>
            <person name="Roy S."/>
            <person name="Loubradou J."/>
            <person name="Henrissat B."/>
            <person name="Grigoriev I.V."/>
            <person name="Corradi N."/>
            <person name="Roux C."/>
            <person name="Martin F.M."/>
        </authorList>
    </citation>
    <scope>NUCLEOTIDE SEQUENCE [LARGE SCALE GENOMIC DNA]</scope>
    <source>
        <strain evidence="2 3">DAOM 194757</strain>
    </source>
</reference>
<protein>
    <submittedName>
        <fullName evidence="2">Uncharacterized protein</fullName>
    </submittedName>
</protein>
<name>A0A397V9M3_9GLOM</name>
<keyword evidence="1" id="KW-1133">Transmembrane helix</keyword>
<keyword evidence="1" id="KW-0472">Membrane</keyword>
<evidence type="ECO:0000313" key="3">
    <source>
        <dbReference type="Proteomes" id="UP000266673"/>
    </source>
</evidence>
<sequence length="68" mass="8008">SSIIFLLQELFLILQVFRVLLCLLLFLVFHIHNHLYGHLLFLQFLASFLNKFPQIGIYAIIVCTFPLM</sequence>
<accession>A0A397V9M3</accession>
<feature type="transmembrane region" description="Helical" evidence="1">
    <location>
        <begin position="44"/>
        <end position="67"/>
    </location>
</feature>
<proteinExistence type="predicted"/>
<feature type="transmembrane region" description="Helical" evidence="1">
    <location>
        <begin position="12"/>
        <end position="32"/>
    </location>
</feature>
<feature type="non-terminal residue" evidence="2">
    <location>
        <position position="1"/>
    </location>
</feature>
<evidence type="ECO:0000313" key="2">
    <source>
        <dbReference type="EMBL" id="RIB18621.1"/>
    </source>
</evidence>
<dbReference type="Proteomes" id="UP000266673">
    <property type="component" value="Unassembled WGS sequence"/>
</dbReference>
<keyword evidence="3" id="KW-1185">Reference proteome</keyword>
<evidence type="ECO:0000256" key="1">
    <source>
        <dbReference type="SAM" id="Phobius"/>
    </source>
</evidence>
<dbReference type="EMBL" id="QKWP01000528">
    <property type="protein sequence ID" value="RIB18621.1"/>
    <property type="molecule type" value="Genomic_DNA"/>
</dbReference>
<organism evidence="2 3">
    <name type="scientific">Gigaspora rosea</name>
    <dbReference type="NCBI Taxonomy" id="44941"/>
    <lineage>
        <taxon>Eukaryota</taxon>
        <taxon>Fungi</taxon>
        <taxon>Fungi incertae sedis</taxon>
        <taxon>Mucoromycota</taxon>
        <taxon>Glomeromycotina</taxon>
        <taxon>Glomeromycetes</taxon>
        <taxon>Diversisporales</taxon>
        <taxon>Gigasporaceae</taxon>
        <taxon>Gigaspora</taxon>
    </lineage>
</organism>
<keyword evidence="1" id="KW-0812">Transmembrane</keyword>